<keyword evidence="3" id="KW-1185">Reference proteome</keyword>
<evidence type="ECO:0000313" key="3">
    <source>
        <dbReference type="Proteomes" id="UP000007842"/>
    </source>
</evidence>
<reference evidence="3" key="1">
    <citation type="submission" date="2011-12" db="EMBL/GenBank/DDBJ databases">
        <title>Complete genome sequence of Streptomyces cattleya strain DSM 46488.</title>
        <authorList>
            <person name="Ou H.-Y."/>
            <person name="Li P."/>
            <person name="Zhao C."/>
            <person name="O'Hagan D."/>
            <person name="Deng Z."/>
        </authorList>
    </citation>
    <scope>NUCLEOTIDE SEQUENCE [LARGE SCALE GENOMIC DNA]</scope>
    <source>
        <strain evidence="3">ATCC 35852 / DSM 46488 / JCM 4925 / NBRC 14057 / NRRL 8057</strain>
        <plasmid evidence="3">Plasmid pSCATT</plasmid>
    </source>
</reference>
<dbReference type="HOGENOM" id="CLU_3048331_0_0_11"/>
<dbReference type="KEGG" id="scy:SCATT_p05350"/>
<keyword evidence="2" id="KW-0614">Plasmid</keyword>
<protein>
    <submittedName>
        <fullName evidence="2">Uncharacterized protein</fullName>
    </submittedName>
</protein>
<geneLocation type="plasmid" evidence="2 3">
    <name>pSCATT</name>
</geneLocation>
<dbReference type="EMBL" id="CP003229">
    <property type="protein sequence ID" value="AEW98728.1"/>
    <property type="molecule type" value="Genomic_DNA"/>
</dbReference>
<feature type="region of interest" description="Disordered" evidence="1">
    <location>
        <begin position="1"/>
        <end position="20"/>
    </location>
</feature>
<name>G8XGH0_STREN</name>
<sequence length="54" mass="5613">MGDDAVNGDAGVCSGPQPRPAVSAASVCRSVWRQGHDSFPDLRKALFTAQGVVQ</sequence>
<gene>
    <name evidence="2" type="ordered locus">SCATT_p05350</name>
</gene>
<organism evidence="2 3">
    <name type="scientific">Streptantibioticus cattleyicolor (strain ATCC 35852 / DSM 46488 / JCM 4925 / NBRC 14057 / NRRL 8057)</name>
    <name type="common">Streptomyces cattleya</name>
    <dbReference type="NCBI Taxonomy" id="1003195"/>
    <lineage>
        <taxon>Bacteria</taxon>
        <taxon>Bacillati</taxon>
        <taxon>Actinomycetota</taxon>
        <taxon>Actinomycetes</taxon>
        <taxon>Kitasatosporales</taxon>
        <taxon>Streptomycetaceae</taxon>
        <taxon>Streptantibioticus</taxon>
    </lineage>
</organism>
<evidence type="ECO:0000256" key="1">
    <source>
        <dbReference type="SAM" id="MobiDB-lite"/>
    </source>
</evidence>
<accession>G8XGH0</accession>
<evidence type="ECO:0000313" key="2">
    <source>
        <dbReference type="EMBL" id="AEW98728.1"/>
    </source>
</evidence>
<dbReference type="Proteomes" id="UP000007842">
    <property type="component" value="Plasmid pSCATT"/>
</dbReference>
<proteinExistence type="predicted"/>
<dbReference type="AlphaFoldDB" id="G8XGH0"/>